<evidence type="ECO:0000259" key="2">
    <source>
        <dbReference type="Pfam" id="PF04183"/>
    </source>
</evidence>
<evidence type="ECO:0000313" key="5">
    <source>
        <dbReference type="Proteomes" id="UP000253426"/>
    </source>
</evidence>
<dbReference type="RefSeq" id="WP_170156866.1">
    <property type="nucleotide sequence ID" value="NZ_QNRR01000001.1"/>
</dbReference>
<organism evidence="4 5">
    <name type="scientific">Roseimicrobium gellanilyticum</name>
    <dbReference type="NCBI Taxonomy" id="748857"/>
    <lineage>
        <taxon>Bacteria</taxon>
        <taxon>Pseudomonadati</taxon>
        <taxon>Verrucomicrobiota</taxon>
        <taxon>Verrucomicrobiia</taxon>
        <taxon>Verrucomicrobiales</taxon>
        <taxon>Verrucomicrobiaceae</taxon>
        <taxon>Roseimicrobium</taxon>
    </lineage>
</organism>
<dbReference type="InterPro" id="IPR022770">
    <property type="entry name" value="IucA/IucC-like_C"/>
</dbReference>
<dbReference type="Gene3D" id="1.10.510.40">
    <property type="match status" value="1"/>
</dbReference>
<sequence>MHLTAADASLQAFCNCYLREVDEGLWHVPALFAVRFDLAAGAGIRDVVELSLPRCGATLAIFVRYRSLVGRHSIAEVHERLAGSSVWRKLDALTAQLRLIDEIYAKHPGGPQRLELLSRVVESHQVMERYLALRRDRNGMEKPPHEMSFIESEQAVVTGHWLHPTPKSRQGMHAWQHPVYTPELNGRFRLQFFAARHEMVIQESLLDSSAETLAFEMACHGLDEKGRRRLADLAASGYSLLPVHPLQAHWLHHQPHVRDLLAAESESLIALGELGPHFTPTSSVRTVYSEELDWMLKLSIPVKLTNSLRLNLKSELGDSVWISKLLLECRVEDEFPGFFILEDPAYLGLDLPEMEETGFEAIFRTNPFRGSECHQTVHSIAALTEEPLNYAGRSRLADLVWHMAERQGISLAHAAERWFHAYWSVAIAPVLGVYDRHGIALEAHQQNVVIGFTDDGAPEASYYRDIQGIALCESRREPLIELVPELGDLPKVFEPDDIVRNGLGYYLFFNHLYAIVHRFGADSLIEEQDLLRHIEAKLVALRATMDGPGAALIDVLLQSESLPCKANLLTRIEDRDELESECELAVYSSVVNPLARMSGEVEISALELVEAV</sequence>
<comment type="similarity">
    <text evidence="1">Belongs to the IucA/IucC family.</text>
</comment>
<name>A0A366HV96_9BACT</name>
<dbReference type="GO" id="GO:0016881">
    <property type="term" value="F:acid-amino acid ligase activity"/>
    <property type="evidence" value="ECO:0007669"/>
    <property type="project" value="UniProtKB-ARBA"/>
</dbReference>
<dbReference type="PANTHER" id="PTHR34384:SF5">
    <property type="entry name" value="L-2,3-DIAMINOPROPANOATE--CITRATE LIGASE"/>
    <property type="match status" value="1"/>
</dbReference>
<feature type="domain" description="Aerobactin siderophore biosynthesis IucA/IucC N-terminal" evidence="2">
    <location>
        <begin position="148"/>
        <end position="384"/>
    </location>
</feature>
<dbReference type="EMBL" id="QNRR01000001">
    <property type="protein sequence ID" value="RBP48192.1"/>
    <property type="molecule type" value="Genomic_DNA"/>
</dbReference>
<feature type="domain" description="Aerobactin siderophore biosynthesis IucA/IucC-like C-terminal" evidence="3">
    <location>
        <begin position="416"/>
        <end position="579"/>
    </location>
</feature>
<evidence type="ECO:0000256" key="1">
    <source>
        <dbReference type="ARBA" id="ARBA00007832"/>
    </source>
</evidence>
<accession>A0A366HV96</accession>
<dbReference type="PANTHER" id="PTHR34384">
    <property type="entry name" value="L-2,3-DIAMINOPROPANOATE--CITRATE LIGASE"/>
    <property type="match status" value="1"/>
</dbReference>
<gene>
    <name evidence="4" type="ORF">DES53_101992</name>
</gene>
<reference evidence="4 5" key="1">
    <citation type="submission" date="2018-06" db="EMBL/GenBank/DDBJ databases">
        <title>Genomic Encyclopedia of Type Strains, Phase IV (KMG-IV): sequencing the most valuable type-strain genomes for metagenomic binning, comparative biology and taxonomic classification.</title>
        <authorList>
            <person name="Goeker M."/>
        </authorList>
    </citation>
    <scope>NUCLEOTIDE SEQUENCE [LARGE SCALE GENOMIC DNA]</scope>
    <source>
        <strain evidence="4 5">DSM 25532</strain>
    </source>
</reference>
<dbReference type="AlphaFoldDB" id="A0A366HV96"/>
<dbReference type="Pfam" id="PF04183">
    <property type="entry name" value="IucA_IucC"/>
    <property type="match status" value="1"/>
</dbReference>
<keyword evidence="5" id="KW-1185">Reference proteome</keyword>
<evidence type="ECO:0000259" key="3">
    <source>
        <dbReference type="Pfam" id="PF06276"/>
    </source>
</evidence>
<protein>
    <submittedName>
        <fullName evidence="4">Siderophore synthetase component</fullName>
    </submittedName>
</protein>
<dbReference type="InterPro" id="IPR007310">
    <property type="entry name" value="Aerobactin_biosyn_IucA/IucC_N"/>
</dbReference>
<dbReference type="Pfam" id="PF06276">
    <property type="entry name" value="FhuF"/>
    <property type="match status" value="1"/>
</dbReference>
<dbReference type="Proteomes" id="UP000253426">
    <property type="component" value="Unassembled WGS sequence"/>
</dbReference>
<dbReference type="GO" id="GO:0019290">
    <property type="term" value="P:siderophore biosynthetic process"/>
    <property type="evidence" value="ECO:0007669"/>
    <property type="project" value="InterPro"/>
</dbReference>
<proteinExistence type="inferred from homology"/>
<evidence type="ECO:0000313" key="4">
    <source>
        <dbReference type="EMBL" id="RBP48192.1"/>
    </source>
</evidence>
<dbReference type="InterPro" id="IPR037455">
    <property type="entry name" value="LucA/IucC-like"/>
</dbReference>
<comment type="caution">
    <text evidence="4">The sequence shown here is derived from an EMBL/GenBank/DDBJ whole genome shotgun (WGS) entry which is preliminary data.</text>
</comment>